<dbReference type="EMBL" id="MGGD01000043">
    <property type="protein sequence ID" value="OGM20143.1"/>
    <property type="molecule type" value="Genomic_DNA"/>
</dbReference>
<dbReference type="AlphaFoldDB" id="A0A1F7XYN2"/>
<keyword evidence="1" id="KW-0812">Transmembrane</keyword>
<sequence length="80" mass="9260">MNIAPIPYTPNELNNLSFLGLLKWIWPFAILDLILKGFALWRATKRNENMWFIALLVVNSLGILPAIYLLTHPEVKKNKK</sequence>
<gene>
    <name evidence="3" type="ORF">A2771_00560</name>
</gene>
<feature type="domain" description="DUF5652" evidence="2">
    <location>
        <begin position="21"/>
        <end position="79"/>
    </location>
</feature>
<feature type="transmembrane region" description="Helical" evidence="1">
    <location>
        <begin position="50"/>
        <end position="70"/>
    </location>
</feature>
<evidence type="ECO:0000256" key="1">
    <source>
        <dbReference type="SAM" id="Phobius"/>
    </source>
</evidence>
<reference evidence="3 4" key="1">
    <citation type="journal article" date="2016" name="Nat. Commun.">
        <title>Thousands of microbial genomes shed light on interconnected biogeochemical processes in an aquifer system.</title>
        <authorList>
            <person name="Anantharaman K."/>
            <person name="Brown C.T."/>
            <person name="Hug L.A."/>
            <person name="Sharon I."/>
            <person name="Castelle C.J."/>
            <person name="Probst A.J."/>
            <person name="Thomas B.C."/>
            <person name="Singh A."/>
            <person name="Wilkins M.J."/>
            <person name="Karaoz U."/>
            <person name="Brodie E.L."/>
            <person name="Williams K.H."/>
            <person name="Hubbard S.S."/>
            <person name="Banfield J.F."/>
        </authorList>
    </citation>
    <scope>NUCLEOTIDE SEQUENCE [LARGE SCALE GENOMIC DNA]</scope>
</reference>
<accession>A0A1F7XYN2</accession>
<keyword evidence="1" id="KW-1133">Transmembrane helix</keyword>
<evidence type="ECO:0000313" key="4">
    <source>
        <dbReference type="Proteomes" id="UP000176741"/>
    </source>
</evidence>
<comment type="caution">
    <text evidence="3">The sequence shown here is derived from an EMBL/GenBank/DDBJ whole genome shotgun (WGS) entry which is preliminary data.</text>
</comment>
<keyword evidence="1" id="KW-0472">Membrane</keyword>
<proteinExistence type="predicted"/>
<dbReference type="Pfam" id="PF18893">
    <property type="entry name" value="DUF5652"/>
    <property type="match status" value="1"/>
</dbReference>
<protein>
    <recommendedName>
        <fullName evidence="2">DUF5652 domain-containing protein</fullName>
    </recommendedName>
</protein>
<name>A0A1F7XYN2_9BACT</name>
<dbReference type="Proteomes" id="UP000176741">
    <property type="component" value="Unassembled WGS sequence"/>
</dbReference>
<evidence type="ECO:0000259" key="2">
    <source>
        <dbReference type="Pfam" id="PF18893"/>
    </source>
</evidence>
<dbReference type="InterPro" id="IPR043712">
    <property type="entry name" value="DUF5652"/>
</dbReference>
<evidence type="ECO:0000313" key="3">
    <source>
        <dbReference type="EMBL" id="OGM20143.1"/>
    </source>
</evidence>
<feature type="transmembrane region" description="Helical" evidence="1">
    <location>
        <begin position="24"/>
        <end position="43"/>
    </location>
</feature>
<organism evidence="3 4">
    <name type="scientific">Candidatus Woesebacteria bacterium RIFCSPHIGHO2_01_FULL_38_26b</name>
    <dbReference type="NCBI Taxonomy" id="1802491"/>
    <lineage>
        <taxon>Bacteria</taxon>
        <taxon>Candidatus Woeseibacteriota</taxon>
    </lineage>
</organism>